<proteinExistence type="predicted"/>
<evidence type="ECO:0000313" key="1">
    <source>
        <dbReference type="EMBL" id="GAA1881894.1"/>
    </source>
</evidence>
<name>A0ABN2NS33_9PSEU</name>
<dbReference type="SUPFAM" id="SSF53756">
    <property type="entry name" value="UDP-Glycosyltransferase/glycogen phosphorylase"/>
    <property type="match status" value="1"/>
</dbReference>
<evidence type="ECO:0000313" key="2">
    <source>
        <dbReference type="Proteomes" id="UP001500449"/>
    </source>
</evidence>
<protein>
    <recommendedName>
        <fullName evidence="3">Glycosyltransferase subfamily 4-like N-terminal domain-containing protein</fullName>
    </recommendedName>
</protein>
<dbReference type="Gene3D" id="3.40.50.2000">
    <property type="entry name" value="Glycogen Phosphorylase B"/>
    <property type="match status" value="2"/>
</dbReference>
<sequence length="336" mass="36888">MRVASVPAGHPYVRGIARPDGPDPVVRLPDPPVPGAPAGQWWPPPMLEPRWVRDHAGAFDVFHLHFGFDGRSPAQLHDLVAGLDEVRRPLVLTVHDLRNPHHREPAAHTAALDVLVPAAAALVTLTAGAAAEIERRWGVRPVVIPHPPVVPALRARTARPRRRGFTVGVHAKSVRTNSDPVGVALALVEAVRDLPGASVRVDAHDDDRGRAAAAALRGTSEVRVHRPFTDPELWDYLQELDLSVLPYRWGTHSGWLETCHDLGTPVLAPETGHYREQAPCLTYRLTADGPDPRSLAAAVRRAYEQRPRWRADPGERLRQRHAIAAAHEELYARVAG</sequence>
<keyword evidence="2" id="KW-1185">Reference proteome</keyword>
<reference evidence="1 2" key="1">
    <citation type="journal article" date="2019" name="Int. J. Syst. Evol. Microbiol.">
        <title>The Global Catalogue of Microorganisms (GCM) 10K type strain sequencing project: providing services to taxonomists for standard genome sequencing and annotation.</title>
        <authorList>
            <consortium name="The Broad Institute Genomics Platform"/>
            <consortium name="The Broad Institute Genome Sequencing Center for Infectious Disease"/>
            <person name="Wu L."/>
            <person name="Ma J."/>
        </authorList>
    </citation>
    <scope>NUCLEOTIDE SEQUENCE [LARGE SCALE GENOMIC DNA]</scope>
    <source>
        <strain evidence="1 2">JCM 16009</strain>
    </source>
</reference>
<gene>
    <name evidence="1" type="ORF">GCM10009836_73920</name>
</gene>
<comment type="caution">
    <text evidence="1">The sequence shown here is derived from an EMBL/GenBank/DDBJ whole genome shotgun (WGS) entry which is preliminary data.</text>
</comment>
<evidence type="ECO:0008006" key="3">
    <source>
        <dbReference type="Google" id="ProtNLM"/>
    </source>
</evidence>
<accession>A0ABN2NS33</accession>
<dbReference type="EMBL" id="BAAAQK010000037">
    <property type="protein sequence ID" value="GAA1881894.1"/>
    <property type="molecule type" value="Genomic_DNA"/>
</dbReference>
<organism evidence="1 2">
    <name type="scientific">Pseudonocardia ailaonensis</name>
    <dbReference type="NCBI Taxonomy" id="367279"/>
    <lineage>
        <taxon>Bacteria</taxon>
        <taxon>Bacillati</taxon>
        <taxon>Actinomycetota</taxon>
        <taxon>Actinomycetes</taxon>
        <taxon>Pseudonocardiales</taxon>
        <taxon>Pseudonocardiaceae</taxon>
        <taxon>Pseudonocardia</taxon>
    </lineage>
</organism>
<dbReference type="Proteomes" id="UP001500449">
    <property type="component" value="Unassembled WGS sequence"/>
</dbReference>